<proteinExistence type="inferred from homology"/>
<feature type="domain" description="Beta-lactamase-related" evidence="3">
    <location>
        <begin position="313"/>
        <end position="583"/>
    </location>
</feature>
<dbReference type="Gene3D" id="3.40.710.10">
    <property type="entry name" value="DD-peptidase/beta-lactamase superfamily"/>
    <property type="match status" value="1"/>
</dbReference>
<dbReference type="PANTHER" id="PTHR46825:SF9">
    <property type="entry name" value="BETA-LACTAMASE-RELATED DOMAIN-CONTAINING PROTEIN"/>
    <property type="match status" value="1"/>
</dbReference>
<accession>A0A8H4UG01</accession>
<evidence type="ECO:0000256" key="2">
    <source>
        <dbReference type="SAM" id="SignalP"/>
    </source>
</evidence>
<reference evidence="4" key="2">
    <citation type="submission" date="2020-05" db="EMBL/GenBank/DDBJ databases">
        <authorList>
            <person name="Kim H.-S."/>
            <person name="Proctor R.H."/>
            <person name="Brown D.W."/>
        </authorList>
    </citation>
    <scope>NUCLEOTIDE SEQUENCE</scope>
    <source>
        <strain evidence="4">NRRL 22465</strain>
    </source>
</reference>
<keyword evidence="5" id="KW-1185">Reference proteome</keyword>
<dbReference type="Pfam" id="PF17660">
    <property type="entry name" value="BTRD1"/>
    <property type="match status" value="3"/>
</dbReference>
<feature type="signal peptide" evidence="2">
    <location>
        <begin position="1"/>
        <end position="22"/>
    </location>
</feature>
<dbReference type="InterPro" id="IPR050491">
    <property type="entry name" value="AmpC-like"/>
</dbReference>
<sequence>MHSRSLPRLLTSLLSLCSTVTALPNSYGSNNTTSSHVEAYYSVDGAAHAVKSKTLTADGYRIASLSLYGPADNANYAAIWVQEQGPSFEIIHDADEAAYNAWLATWKAKGYVSTHVSATGPAGSATFAGVMEKINVTNWVQACDLRDPWSMFNLTGSLPVVVKGFRMYGTSDDPRYCILSHENIGNEQTTIQYSTPAFPIDFEATFKAETTRRFWRPAKLFLSENQLITPSFVDTSVGEWSHAVDLTHSELKDKIEAEESKGLYPIDIQGGGSNSNERFTAIFAELTTPKPRRWNVRGDITGFENNPAAGENVDSFMRNFMEKNGVRQAQLAVAVKGETIAERSYTWAEDDRAIVEPDDRFLLASVSKVFVHAAIDWLANHSMLNFSTPVYDLLGYKPIDSRADGITIQHLLDHKAGYDRAMSGDPGFMFRQIAYSLPTNGTRAATLRDVIEYMVARSLDFTPGDYEAYSNYGSMLLSYVVTNVTGVPYLEFLEKNIFEGLDVKLYETAASEHTSDRIVQESKNMGQDAAHPQSKHLVPEPHGGDGAIKEECAGTFSLSASASSLAKFIGSHAVWGTGGRVSSNRDGSLAGARVFVASSDTVDWALTLNTREYVSENEFSDLVWGYIPNFLGENSIAG</sequence>
<evidence type="ECO:0000313" key="5">
    <source>
        <dbReference type="Proteomes" id="UP000635477"/>
    </source>
</evidence>
<dbReference type="SUPFAM" id="SSF56601">
    <property type="entry name" value="beta-lactamase/transpeptidase-like"/>
    <property type="match status" value="1"/>
</dbReference>
<protein>
    <recommendedName>
        <fullName evidence="3">Beta-lactamase-related domain-containing protein</fullName>
    </recommendedName>
</protein>
<dbReference type="AlphaFoldDB" id="A0A8H4UG01"/>
<name>A0A8H4UG01_9HYPO</name>
<dbReference type="OrthoDB" id="5946976at2759"/>
<dbReference type="Proteomes" id="UP000635477">
    <property type="component" value="Unassembled WGS sequence"/>
</dbReference>
<feature type="chain" id="PRO_5034107582" description="Beta-lactamase-related domain-containing protein" evidence="2">
    <location>
        <begin position="23"/>
        <end position="638"/>
    </location>
</feature>
<dbReference type="InterPro" id="IPR012338">
    <property type="entry name" value="Beta-lactam/transpept-like"/>
</dbReference>
<evidence type="ECO:0000259" key="3">
    <source>
        <dbReference type="Pfam" id="PF00144"/>
    </source>
</evidence>
<keyword evidence="2" id="KW-0732">Signal</keyword>
<dbReference type="InterPro" id="IPR049511">
    <property type="entry name" value="PGH-like_rpt"/>
</dbReference>
<evidence type="ECO:0000256" key="1">
    <source>
        <dbReference type="ARBA" id="ARBA00038215"/>
    </source>
</evidence>
<dbReference type="Pfam" id="PF00144">
    <property type="entry name" value="Beta-lactamase"/>
    <property type="match status" value="1"/>
</dbReference>
<comment type="similarity">
    <text evidence="1">Belongs to the peptidase S12 family.</text>
</comment>
<dbReference type="PANTHER" id="PTHR46825">
    <property type="entry name" value="D-ALANYL-D-ALANINE-CARBOXYPEPTIDASE/ENDOPEPTIDASE AMPH"/>
    <property type="match status" value="1"/>
</dbReference>
<organism evidence="4 5">
    <name type="scientific">Fusarium zealandicum</name>
    <dbReference type="NCBI Taxonomy" id="1053134"/>
    <lineage>
        <taxon>Eukaryota</taxon>
        <taxon>Fungi</taxon>
        <taxon>Dikarya</taxon>
        <taxon>Ascomycota</taxon>
        <taxon>Pezizomycotina</taxon>
        <taxon>Sordariomycetes</taxon>
        <taxon>Hypocreomycetidae</taxon>
        <taxon>Hypocreales</taxon>
        <taxon>Nectriaceae</taxon>
        <taxon>Fusarium</taxon>
        <taxon>Fusarium staphyleae species complex</taxon>
    </lineage>
</organism>
<comment type="caution">
    <text evidence="4">The sequence shown here is derived from an EMBL/GenBank/DDBJ whole genome shotgun (WGS) entry which is preliminary data.</text>
</comment>
<evidence type="ECO:0000313" key="4">
    <source>
        <dbReference type="EMBL" id="KAF4975517.1"/>
    </source>
</evidence>
<gene>
    <name evidence="4" type="ORF">FZEAL_7703</name>
</gene>
<dbReference type="InterPro" id="IPR001466">
    <property type="entry name" value="Beta-lactam-related"/>
</dbReference>
<dbReference type="EMBL" id="JABEYC010000631">
    <property type="protein sequence ID" value="KAF4975517.1"/>
    <property type="molecule type" value="Genomic_DNA"/>
</dbReference>
<reference evidence="4" key="1">
    <citation type="journal article" date="2020" name="BMC Genomics">
        <title>Correction to: Identification and distribution of gene clusters required for synthesis of sphingolipid metabolism inhibitors in diverse species of the filamentous fungus Fusarium.</title>
        <authorList>
            <person name="Kim H.S."/>
            <person name="Lohmar J.M."/>
            <person name="Busman M."/>
            <person name="Brown D.W."/>
            <person name="Naumann T.A."/>
            <person name="Divon H.H."/>
            <person name="Lysoe E."/>
            <person name="Uhlig S."/>
            <person name="Proctor R.H."/>
        </authorList>
    </citation>
    <scope>NUCLEOTIDE SEQUENCE</scope>
    <source>
        <strain evidence="4">NRRL 22465</strain>
    </source>
</reference>